<dbReference type="AlphaFoldDB" id="A0A2S5R9R6"/>
<dbReference type="Gene3D" id="3.30.420.10">
    <property type="entry name" value="Ribonuclease H-like superfamily/Ribonuclease H"/>
    <property type="match status" value="1"/>
</dbReference>
<protein>
    <recommendedName>
        <fullName evidence="3">Tc1-like transposase DDE domain-containing protein</fullName>
    </recommendedName>
</protein>
<accession>A0A2S5R9R6</accession>
<reference evidence="1 2" key="1">
    <citation type="submission" date="2017-11" db="EMBL/GenBank/DDBJ databases">
        <title>Comparative genomic analysis of Holospora spp., intranuclear symbionts of paramecia.</title>
        <authorList>
            <person name="Garushyants S.K."/>
            <person name="Beliavskaya A."/>
            <person name="Malko D.B."/>
            <person name="Logacheva M.D."/>
            <person name="Rautian M.S."/>
            <person name="Gelfand M.S."/>
        </authorList>
    </citation>
    <scope>NUCLEOTIDE SEQUENCE [LARGE SCALE GENOMIC DNA]</scope>
    <source>
        <strain evidence="2">02AZ16</strain>
    </source>
</reference>
<keyword evidence="2" id="KW-1185">Reference proteome</keyword>
<evidence type="ECO:0008006" key="3">
    <source>
        <dbReference type="Google" id="ProtNLM"/>
    </source>
</evidence>
<dbReference type="InterPro" id="IPR036397">
    <property type="entry name" value="RNaseH_sf"/>
</dbReference>
<sequence>MCWVEEMFLLNILDKSGSAIKGNAMQKIIRDAGHILLYLLLYSPDLNPIEHKWAHAKQIRCFRNCLIDVLFSITVL</sequence>
<dbReference type="EMBL" id="PHHC01000079">
    <property type="protein sequence ID" value="PPE04047.1"/>
    <property type="molecule type" value="Genomic_DNA"/>
</dbReference>
<gene>
    <name evidence="1" type="ORF">HCUR_00582</name>
</gene>
<proteinExistence type="predicted"/>
<dbReference type="Proteomes" id="UP000239425">
    <property type="component" value="Unassembled WGS sequence"/>
</dbReference>
<name>A0A2S5R9R6_9PROT</name>
<evidence type="ECO:0000313" key="1">
    <source>
        <dbReference type="EMBL" id="PPE04047.1"/>
    </source>
</evidence>
<dbReference type="GO" id="GO:0003676">
    <property type="term" value="F:nucleic acid binding"/>
    <property type="evidence" value="ECO:0007669"/>
    <property type="project" value="InterPro"/>
</dbReference>
<organism evidence="1 2">
    <name type="scientific">Holospora curviuscula</name>
    <dbReference type="NCBI Taxonomy" id="1082868"/>
    <lineage>
        <taxon>Bacteria</taxon>
        <taxon>Pseudomonadati</taxon>
        <taxon>Pseudomonadota</taxon>
        <taxon>Alphaproteobacteria</taxon>
        <taxon>Holosporales</taxon>
        <taxon>Holosporaceae</taxon>
        <taxon>Holospora</taxon>
    </lineage>
</organism>
<evidence type="ECO:0000313" key="2">
    <source>
        <dbReference type="Proteomes" id="UP000239425"/>
    </source>
</evidence>
<comment type="caution">
    <text evidence="1">The sequence shown here is derived from an EMBL/GenBank/DDBJ whole genome shotgun (WGS) entry which is preliminary data.</text>
</comment>